<dbReference type="InterPro" id="IPR011992">
    <property type="entry name" value="EF-hand-dom_pair"/>
</dbReference>
<dbReference type="Gene3D" id="1.10.238.10">
    <property type="entry name" value="EF-hand"/>
    <property type="match status" value="2"/>
</dbReference>
<accession>S8FQH4</accession>
<keyword evidence="4 15" id="KW-0812">Transmembrane</keyword>
<dbReference type="HOGENOM" id="CLU_014931_2_0_1"/>
<dbReference type="SUPFAM" id="SSF103506">
    <property type="entry name" value="Mitochondrial carrier"/>
    <property type="match status" value="1"/>
</dbReference>
<reference evidence="17 18" key="1">
    <citation type="journal article" date="2012" name="Science">
        <title>The Paleozoic origin of enzymatic lignin decomposition reconstructed from 31 fungal genomes.</title>
        <authorList>
            <person name="Floudas D."/>
            <person name="Binder M."/>
            <person name="Riley R."/>
            <person name="Barry K."/>
            <person name="Blanchette R.A."/>
            <person name="Henrissat B."/>
            <person name="Martinez A.T."/>
            <person name="Otillar R."/>
            <person name="Spatafora J.W."/>
            <person name="Yadav J.S."/>
            <person name="Aerts A."/>
            <person name="Benoit I."/>
            <person name="Boyd A."/>
            <person name="Carlson A."/>
            <person name="Copeland A."/>
            <person name="Coutinho P.M."/>
            <person name="de Vries R.P."/>
            <person name="Ferreira P."/>
            <person name="Findley K."/>
            <person name="Foster B."/>
            <person name="Gaskell J."/>
            <person name="Glotzer D."/>
            <person name="Gorecki P."/>
            <person name="Heitman J."/>
            <person name="Hesse C."/>
            <person name="Hori C."/>
            <person name="Igarashi K."/>
            <person name="Jurgens J.A."/>
            <person name="Kallen N."/>
            <person name="Kersten P."/>
            <person name="Kohler A."/>
            <person name="Kuees U."/>
            <person name="Kumar T.K.A."/>
            <person name="Kuo A."/>
            <person name="LaButti K."/>
            <person name="Larrondo L.F."/>
            <person name="Lindquist E."/>
            <person name="Ling A."/>
            <person name="Lombard V."/>
            <person name="Lucas S."/>
            <person name="Lundell T."/>
            <person name="Martin R."/>
            <person name="McLaughlin D.J."/>
            <person name="Morgenstern I."/>
            <person name="Morin E."/>
            <person name="Murat C."/>
            <person name="Nagy L.G."/>
            <person name="Nolan M."/>
            <person name="Ohm R.A."/>
            <person name="Patyshakuliyeva A."/>
            <person name="Rokas A."/>
            <person name="Ruiz-Duenas F.J."/>
            <person name="Sabat G."/>
            <person name="Salamov A."/>
            <person name="Samejima M."/>
            <person name="Schmutz J."/>
            <person name="Slot J.C."/>
            <person name="St John F."/>
            <person name="Stenlid J."/>
            <person name="Sun H."/>
            <person name="Sun S."/>
            <person name="Syed K."/>
            <person name="Tsang A."/>
            <person name="Wiebenga A."/>
            <person name="Young D."/>
            <person name="Pisabarro A."/>
            <person name="Eastwood D.C."/>
            <person name="Martin F."/>
            <person name="Cullen D."/>
            <person name="Grigoriev I.V."/>
            <person name="Hibbett D.S."/>
        </authorList>
    </citation>
    <scope>NUCLEOTIDE SEQUENCE</scope>
    <source>
        <strain evidence="18">FP-58527</strain>
    </source>
</reference>
<feature type="repeat" description="Solcar" evidence="15">
    <location>
        <begin position="358"/>
        <end position="442"/>
    </location>
</feature>
<comment type="function">
    <text evidence="12">Calcium-dependent mitochondrial aspartate and glutamate carrier. Transport of glutamate in mitochondria is required for mitochondrial transamination reactions and ornithine synthesis. Plays also a role in malate-aspartate NADH shuttle, which is critical for growth on acetate and fatty acids.</text>
</comment>
<dbReference type="PRINTS" id="PR00926">
    <property type="entry name" value="MITOCARRIER"/>
</dbReference>
<gene>
    <name evidence="17" type="ORF">FOMPIDRAFT_1022455</name>
</gene>
<evidence type="ECO:0000256" key="5">
    <source>
        <dbReference type="ARBA" id="ARBA00022737"/>
    </source>
</evidence>
<keyword evidence="7" id="KW-0106">Calcium</keyword>
<dbReference type="eggNOG" id="KOG0751">
    <property type="taxonomic scope" value="Eukaryota"/>
</dbReference>
<feature type="repeat" description="Solcar" evidence="15">
    <location>
        <begin position="451"/>
        <end position="538"/>
    </location>
</feature>
<evidence type="ECO:0000313" key="18">
    <source>
        <dbReference type="Proteomes" id="UP000015241"/>
    </source>
</evidence>
<evidence type="ECO:0000256" key="3">
    <source>
        <dbReference type="ARBA" id="ARBA00022448"/>
    </source>
</evidence>
<keyword evidence="8" id="KW-1133">Transmembrane helix</keyword>
<keyword evidence="9" id="KW-0496">Mitochondrion</keyword>
<dbReference type="FunFam" id="1.50.40.10:FF:000004">
    <property type="entry name" value="Calcium-binding mitochondrial carrier protein Aralar1"/>
    <property type="match status" value="1"/>
</dbReference>
<dbReference type="Pfam" id="PF13202">
    <property type="entry name" value="EF-hand_5"/>
    <property type="match status" value="2"/>
</dbReference>
<evidence type="ECO:0000256" key="1">
    <source>
        <dbReference type="ARBA" id="ARBA00004448"/>
    </source>
</evidence>
<evidence type="ECO:0000259" key="16">
    <source>
        <dbReference type="PROSITE" id="PS50222"/>
    </source>
</evidence>
<dbReference type="GO" id="GO:0005743">
    <property type="term" value="C:mitochondrial inner membrane"/>
    <property type="evidence" value="ECO:0007669"/>
    <property type="project" value="UniProtKB-SubCell"/>
</dbReference>
<evidence type="ECO:0000313" key="17">
    <source>
        <dbReference type="EMBL" id="EPT03521.1"/>
    </source>
</evidence>
<feature type="domain" description="EF-hand" evidence="16">
    <location>
        <begin position="120"/>
        <end position="155"/>
    </location>
</feature>
<dbReference type="InterPro" id="IPR002048">
    <property type="entry name" value="EF_hand_dom"/>
</dbReference>
<keyword evidence="18" id="KW-1185">Reference proteome</keyword>
<dbReference type="CDD" id="cd00051">
    <property type="entry name" value="EFh"/>
    <property type="match status" value="1"/>
</dbReference>
<keyword evidence="6" id="KW-0999">Mitochondrion inner membrane</keyword>
<organism evidence="17 18">
    <name type="scientific">Fomitopsis schrenkii</name>
    <name type="common">Brown rot fungus</name>
    <dbReference type="NCBI Taxonomy" id="2126942"/>
    <lineage>
        <taxon>Eukaryota</taxon>
        <taxon>Fungi</taxon>
        <taxon>Dikarya</taxon>
        <taxon>Basidiomycota</taxon>
        <taxon>Agaricomycotina</taxon>
        <taxon>Agaricomycetes</taxon>
        <taxon>Polyporales</taxon>
        <taxon>Fomitopsis</taxon>
    </lineage>
</organism>
<proteinExistence type="inferred from homology"/>
<dbReference type="InParanoid" id="S8FQH4"/>
<dbReference type="Pfam" id="PF00153">
    <property type="entry name" value="Mito_carr"/>
    <property type="match status" value="3"/>
</dbReference>
<dbReference type="GO" id="GO:0005509">
    <property type="term" value="F:calcium ion binding"/>
    <property type="evidence" value="ECO:0007669"/>
    <property type="project" value="InterPro"/>
</dbReference>
<dbReference type="AlphaFoldDB" id="S8FQH4"/>
<dbReference type="Pfam" id="PF13833">
    <property type="entry name" value="EF-hand_8"/>
    <property type="match status" value="1"/>
</dbReference>
<dbReference type="PANTHER" id="PTHR45678:SF9">
    <property type="entry name" value="CALCIUM-BINDING MITOCHONDRIAL CARRIER PROTEIN ARALAR1"/>
    <property type="match status" value="1"/>
</dbReference>
<dbReference type="GO" id="GO:0043490">
    <property type="term" value="P:malate-aspartate shuttle"/>
    <property type="evidence" value="ECO:0007669"/>
    <property type="project" value="TreeGrafter"/>
</dbReference>
<dbReference type="PROSITE" id="PS50222">
    <property type="entry name" value="EF_HAND_2"/>
    <property type="match status" value="2"/>
</dbReference>
<dbReference type="Gene3D" id="1.50.40.10">
    <property type="entry name" value="Mitochondrial carrier domain"/>
    <property type="match status" value="1"/>
</dbReference>
<dbReference type="OrthoDB" id="2161at2759"/>
<dbReference type="InterPro" id="IPR018108">
    <property type="entry name" value="MCP_transmembrane"/>
</dbReference>
<feature type="domain" description="EF-hand" evidence="16">
    <location>
        <begin position="192"/>
        <end position="227"/>
    </location>
</feature>
<evidence type="ECO:0000256" key="4">
    <source>
        <dbReference type="ARBA" id="ARBA00022692"/>
    </source>
</evidence>
<keyword evidence="5" id="KW-0677">Repeat</keyword>
<evidence type="ECO:0000256" key="13">
    <source>
        <dbReference type="ARBA" id="ARBA00073787"/>
    </source>
</evidence>
<dbReference type="Proteomes" id="UP000015241">
    <property type="component" value="Unassembled WGS sequence"/>
</dbReference>
<evidence type="ECO:0000256" key="7">
    <source>
        <dbReference type="ARBA" id="ARBA00022837"/>
    </source>
</evidence>
<keyword evidence="10 15" id="KW-0472">Membrane</keyword>
<dbReference type="SMART" id="SM00054">
    <property type="entry name" value="EFh"/>
    <property type="match status" value="3"/>
</dbReference>
<name>S8FQH4_FOMSC</name>
<feature type="repeat" description="Solcar" evidence="15">
    <location>
        <begin position="549"/>
        <end position="637"/>
    </location>
</feature>
<protein>
    <recommendedName>
        <fullName evidence="13">Mitochondrial aspartate-glutamate transporter AGC1</fullName>
    </recommendedName>
    <alternativeName>
        <fullName evidence="14">Aspartate-glutamate carrier 1</fullName>
    </alternativeName>
</protein>
<evidence type="ECO:0000256" key="6">
    <source>
        <dbReference type="ARBA" id="ARBA00022792"/>
    </source>
</evidence>
<comment type="similarity">
    <text evidence="2">Belongs to the mitochondrial carrier (TC 2.A.29) family.</text>
</comment>
<dbReference type="InterPro" id="IPR002067">
    <property type="entry name" value="MCP"/>
</dbReference>
<evidence type="ECO:0000256" key="8">
    <source>
        <dbReference type="ARBA" id="ARBA00022989"/>
    </source>
</evidence>
<dbReference type="GO" id="GO:0005313">
    <property type="term" value="F:L-glutamate transmembrane transporter activity"/>
    <property type="evidence" value="ECO:0007669"/>
    <property type="project" value="TreeGrafter"/>
</dbReference>
<dbReference type="GO" id="GO:0015183">
    <property type="term" value="F:L-aspartate transmembrane transporter activity"/>
    <property type="evidence" value="ECO:0007669"/>
    <property type="project" value="TreeGrafter"/>
</dbReference>
<dbReference type="SUPFAM" id="SSF47473">
    <property type="entry name" value="EF-hand"/>
    <property type="match status" value="2"/>
</dbReference>
<dbReference type="InterPro" id="IPR051028">
    <property type="entry name" value="Mito_Solute_Carrier"/>
</dbReference>
<comment type="subcellular location">
    <subcellularLocation>
        <location evidence="1">Mitochondrion inner membrane</location>
        <topology evidence="1">Multi-pass membrane protein</topology>
    </subcellularLocation>
</comment>
<dbReference type="STRING" id="743788.S8FQH4"/>
<dbReference type="EMBL" id="KE504130">
    <property type="protein sequence ID" value="EPT03521.1"/>
    <property type="molecule type" value="Genomic_DNA"/>
</dbReference>
<evidence type="ECO:0000256" key="15">
    <source>
        <dbReference type="PROSITE-ProRule" id="PRU00282"/>
    </source>
</evidence>
<evidence type="ECO:0000256" key="10">
    <source>
        <dbReference type="ARBA" id="ARBA00023136"/>
    </source>
</evidence>
<evidence type="ECO:0000256" key="12">
    <source>
        <dbReference type="ARBA" id="ARBA00059916"/>
    </source>
</evidence>
<evidence type="ECO:0000256" key="11">
    <source>
        <dbReference type="ARBA" id="ARBA00038674"/>
    </source>
</evidence>
<dbReference type="PROSITE" id="PS50920">
    <property type="entry name" value="SOLCAR"/>
    <property type="match status" value="3"/>
</dbReference>
<keyword evidence="3" id="KW-0813">Transport</keyword>
<dbReference type="PANTHER" id="PTHR45678">
    <property type="entry name" value="MITOCHONDRIAL 2-OXODICARBOXYLATE CARRIER 1-RELATED"/>
    <property type="match status" value="1"/>
</dbReference>
<evidence type="ECO:0000256" key="2">
    <source>
        <dbReference type="ARBA" id="ARBA00006375"/>
    </source>
</evidence>
<dbReference type="InterPro" id="IPR023395">
    <property type="entry name" value="MCP_dom_sf"/>
</dbReference>
<evidence type="ECO:0000256" key="14">
    <source>
        <dbReference type="ARBA" id="ARBA00082232"/>
    </source>
</evidence>
<evidence type="ECO:0000256" key="9">
    <source>
        <dbReference type="ARBA" id="ARBA00023128"/>
    </source>
</evidence>
<comment type="subunit">
    <text evidence="11">Homodimer (via N-terminus).</text>
</comment>
<sequence length="684" mass="76649">MFPLDILRIFPTVHCDSDEVVPATTPAKAVRAFKSVKNVMSVPETELKRWRRVFDSHATTVSDGQKFLSKEQFVNAIAPASDFSKLGRAQFAILFRVADTNKRGLVSWDDFVVFETLLKRSDADYWIAFQYFDVDDSGTITYEKFQNVFKENVGSEAIPFDFDCDWVKLYLGTKNGQHVLGYNEFTQLMKGLQGERLRQAFKYMDKDQDGFIKPDQFKRIILEIAGHKLSDAVIERLPSLTTVTHPSGRISYSEVIAFHNIVRDSDILERVIREAIAKSKDGRIDQNDFLNYCQTSTRYSLFTPMEASIMFHFAGRGESSQRLSLYDFGQLLDPRWRAPLEPAEKPATTAKSVLNEVAHSIYNFALGGVAGALGATIVYPIDLVKRSTVVGQLLYKNSFDCVKKVFRNEGFLGFYRGLGPQLIGVAPEKAIKLTVNDLIRSRTMDPETGRIKLFWELVAGGTAGGCQVIFTNPLEIVKIRLQMQGEAAKLEGAVPKGAGHIIRQLGLLGLYKGASACLLRDIPFSAIYFPAYAHLKKDVFREGYNGKKLSFLETLAAAAIAGMPAAYFTTPADVVKTRLQVEARTGQTHYKGMADAFVRIYQEEGFKAFFKGGPARIIRSSPQFGFTLVAYEYLHKYPYRSNRQGTDVETALTSNSPEDLSKIRARNALKILLDVHGEFGRRSA</sequence>